<proteinExistence type="predicted"/>
<sequence length="90" mass="10313">MAAKAASWVDRNFYSTTGGATQNVFIMYGKYHYLYHINPTYCSKLVFQVFYYGDGFSCSHMHPRSGFVAPYELIGAFKMAPELVKIYSKK</sequence>
<organism evidence="1 2">
    <name type="scientific">Bacillus toyonensis</name>
    <dbReference type="NCBI Taxonomy" id="155322"/>
    <lineage>
        <taxon>Bacteria</taxon>
        <taxon>Bacillati</taxon>
        <taxon>Bacillota</taxon>
        <taxon>Bacilli</taxon>
        <taxon>Bacillales</taxon>
        <taxon>Bacillaceae</taxon>
        <taxon>Bacillus</taxon>
        <taxon>Bacillus cereus group</taxon>
    </lineage>
</organism>
<dbReference type="EMBL" id="NUBY01000137">
    <property type="protein sequence ID" value="PEQ00052.1"/>
    <property type="molecule type" value="Genomic_DNA"/>
</dbReference>
<comment type="caution">
    <text evidence="1">The sequence shown here is derived from an EMBL/GenBank/DDBJ whole genome shotgun (WGS) entry which is preliminary data.</text>
</comment>
<gene>
    <name evidence="1" type="ORF">CN585_23250</name>
</gene>
<dbReference type="RefSeq" id="WP_098227272.1">
    <property type="nucleotide sequence ID" value="NZ_NUBY01000137.1"/>
</dbReference>
<evidence type="ECO:0000313" key="2">
    <source>
        <dbReference type="Proteomes" id="UP000220841"/>
    </source>
</evidence>
<accession>A0A2A8HA48</accession>
<reference evidence="1 2" key="1">
    <citation type="submission" date="2017-09" db="EMBL/GenBank/DDBJ databases">
        <title>Large-scale bioinformatics analysis of Bacillus genomes uncovers conserved roles of natural products in bacterial physiology.</title>
        <authorList>
            <consortium name="Agbiome Team Llc"/>
            <person name="Bleich R.M."/>
            <person name="Grubbs K.J."/>
            <person name="Santa Maria K.C."/>
            <person name="Allen S.E."/>
            <person name="Farag S."/>
            <person name="Shank E.A."/>
            <person name="Bowers A."/>
        </authorList>
    </citation>
    <scope>NUCLEOTIDE SEQUENCE [LARGE SCALE GENOMIC DNA]</scope>
    <source>
        <strain evidence="1 2">AFS021349</strain>
    </source>
</reference>
<dbReference type="AlphaFoldDB" id="A0A2A8HA48"/>
<protein>
    <submittedName>
        <fullName evidence="1">Uncharacterized protein</fullName>
    </submittedName>
</protein>
<name>A0A2A8HA48_9BACI</name>
<dbReference type="Proteomes" id="UP000220841">
    <property type="component" value="Unassembled WGS sequence"/>
</dbReference>
<evidence type="ECO:0000313" key="1">
    <source>
        <dbReference type="EMBL" id="PEQ00052.1"/>
    </source>
</evidence>